<organism evidence="2 3">
    <name type="scientific">Capsicum baccatum</name>
    <name type="common">Peruvian pepper</name>
    <dbReference type="NCBI Taxonomy" id="33114"/>
    <lineage>
        <taxon>Eukaryota</taxon>
        <taxon>Viridiplantae</taxon>
        <taxon>Streptophyta</taxon>
        <taxon>Embryophyta</taxon>
        <taxon>Tracheophyta</taxon>
        <taxon>Spermatophyta</taxon>
        <taxon>Magnoliopsida</taxon>
        <taxon>eudicotyledons</taxon>
        <taxon>Gunneridae</taxon>
        <taxon>Pentapetalae</taxon>
        <taxon>asterids</taxon>
        <taxon>lamiids</taxon>
        <taxon>Solanales</taxon>
        <taxon>Solanaceae</taxon>
        <taxon>Solanoideae</taxon>
        <taxon>Capsiceae</taxon>
        <taxon>Capsicum</taxon>
    </lineage>
</organism>
<dbReference type="STRING" id="33114.A0A2G2WGE1"/>
<dbReference type="OrthoDB" id="691528at2759"/>
<proteinExistence type="predicted"/>
<dbReference type="EMBL" id="MLFT02000007">
    <property type="protein sequence ID" value="PHT44239.1"/>
    <property type="molecule type" value="Genomic_DNA"/>
</dbReference>
<feature type="non-terminal residue" evidence="2">
    <location>
        <position position="90"/>
    </location>
</feature>
<name>A0A2G2WGE1_CAPBA</name>
<dbReference type="InterPro" id="IPR022251">
    <property type="entry name" value="DUF3774_wound-induced"/>
</dbReference>
<reference evidence="2 3" key="1">
    <citation type="journal article" date="2017" name="Genome Biol.">
        <title>New reference genome sequences of hot pepper reveal the massive evolution of plant disease-resistance genes by retroduplication.</title>
        <authorList>
            <person name="Kim S."/>
            <person name="Park J."/>
            <person name="Yeom S.I."/>
            <person name="Kim Y.M."/>
            <person name="Seo E."/>
            <person name="Kim K.T."/>
            <person name="Kim M.S."/>
            <person name="Lee J.M."/>
            <person name="Cheong K."/>
            <person name="Shin H.S."/>
            <person name="Kim S.B."/>
            <person name="Han K."/>
            <person name="Lee J."/>
            <person name="Park M."/>
            <person name="Lee H.A."/>
            <person name="Lee H.Y."/>
            <person name="Lee Y."/>
            <person name="Oh S."/>
            <person name="Lee J.H."/>
            <person name="Choi E."/>
            <person name="Choi E."/>
            <person name="Lee S.E."/>
            <person name="Jeon J."/>
            <person name="Kim H."/>
            <person name="Choi G."/>
            <person name="Song H."/>
            <person name="Lee J."/>
            <person name="Lee S.C."/>
            <person name="Kwon J.K."/>
            <person name="Lee H.Y."/>
            <person name="Koo N."/>
            <person name="Hong Y."/>
            <person name="Kim R.W."/>
            <person name="Kang W.H."/>
            <person name="Huh J.H."/>
            <person name="Kang B.C."/>
            <person name="Yang T.J."/>
            <person name="Lee Y.H."/>
            <person name="Bennetzen J.L."/>
            <person name="Choi D."/>
        </authorList>
    </citation>
    <scope>NUCLEOTIDE SEQUENCE [LARGE SCALE GENOMIC DNA]</scope>
    <source>
        <strain evidence="3">cv. PBC81</strain>
    </source>
</reference>
<dbReference type="Pfam" id="PF12609">
    <property type="entry name" value="DUF3774"/>
    <property type="match status" value="1"/>
</dbReference>
<evidence type="ECO:0008006" key="4">
    <source>
        <dbReference type="Google" id="ProtNLM"/>
    </source>
</evidence>
<keyword evidence="3" id="KW-1185">Reference proteome</keyword>
<feature type="region of interest" description="Disordered" evidence="1">
    <location>
        <begin position="53"/>
        <end position="73"/>
    </location>
</feature>
<evidence type="ECO:0000256" key="1">
    <source>
        <dbReference type="SAM" id="MobiDB-lite"/>
    </source>
</evidence>
<evidence type="ECO:0000313" key="3">
    <source>
        <dbReference type="Proteomes" id="UP000224567"/>
    </source>
</evidence>
<dbReference type="PANTHER" id="PTHR33090">
    <property type="entry name" value="DUF3774 DOMAIN PROTEIN-RELATED"/>
    <property type="match status" value="1"/>
</dbReference>
<feature type="compositionally biased region" description="Polar residues" evidence="1">
    <location>
        <begin position="56"/>
        <end position="65"/>
    </location>
</feature>
<reference evidence="3" key="2">
    <citation type="journal article" date="2017" name="J. Anim. Genet.">
        <title>Multiple reference genome sequences of hot pepper reveal the massive evolution of plant disease resistance genes by retroduplication.</title>
        <authorList>
            <person name="Kim S."/>
            <person name="Park J."/>
            <person name="Yeom S.-I."/>
            <person name="Kim Y.-M."/>
            <person name="Seo E."/>
            <person name="Kim K.-T."/>
            <person name="Kim M.-S."/>
            <person name="Lee J.M."/>
            <person name="Cheong K."/>
            <person name="Shin H.-S."/>
            <person name="Kim S.-B."/>
            <person name="Han K."/>
            <person name="Lee J."/>
            <person name="Park M."/>
            <person name="Lee H.-A."/>
            <person name="Lee H.-Y."/>
            <person name="Lee Y."/>
            <person name="Oh S."/>
            <person name="Lee J.H."/>
            <person name="Choi E."/>
            <person name="Choi E."/>
            <person name="Lee S.E."/>
            <person name="Jeon J."/>
            <person name="Kim H."/>
            <person name="Choi G."/>
            <person name="Song H."/>
            <person name="Lee J."/>
            <person name="Lee S.-C."/>
            <person name="Kwon J.-K."/>
            <person name="Lee H.-Y."/>
            <person name="Koo N."/>
            <person name="Hong Y."/>
            <person name="Kim R.W."/>
            <person name="Kang W.-H."/>
            <person name="Huh J.H."/>
            <person name="Kang B.-C."/>
            <person name="Yang T.-J."/>
            <person name="Lee Y.-H."/>
            <person name="Bennetzen J.L."/>
            <person name="Choi D."/>
        </authorList>
    </citation>
    <scope>NUCLEOTIDE SEQUENCE [LARGE SCALE GENOMIC DNA]</scope>
    <source>
        <strain evidence="3">cv. PBC81</strain>
    </source>
</reference>
<comment type="caution">
    <text evidence="2">The sequence shown here is derived from an EMBL/GenBank/DDBJ whole genome shotgun (WGS) entry which is preliminary data.</text>
</comment>
<accession>A0A2G2WGE1</accession>
<protein>
    <recommendedName>
        <fullName evidence="4">Wound-responsive family protein</fullName>
    </recommendedName>
</protein>
<sequence length="90" mass="9814">MNARATKGSAWIVAASIGAVESLKDQGFARWNYALRSINHYAKTNLITNNNTSSSVRRFSTTPTGSPGPVVSSEKWKKKEEMVNKVIGLS</sequence>
<gene>
    <name evidence="2" type="ORF">CQW23_18264</name>
</gene>
<evidence type="ECO:0000313" key="2">
    <source>
        <dbReference type="EMBL" id="PHT44239.1"/>
    </source>
</evidence>
<dbReference type="Proteomes" id="UP000224567">
    <property type="component" value="Unassembled WGS sequence"/>
</dbReference>
<dbReference type="AlphaFoldDB" id="A0A2G2WGE1"/>